<protein>
    <submittedName>
        <fullName evidence="2">Uncharacterized protein</fullName>
    </submittedName>
</protein>
<name>A0A914RAP3_PAREQ</name>
<dbReference type="AlphaFoldDB" id="A0A914RAP3"/>
<proteinExistence type="predicted"/>
<evidence type="ECO:0000313" key="1">
    <source>
        <dbReference type="Proteomes" id="UP000887564"/>
    </source>
</evidence>
<organism evidence="1 2">
    <name type="scientific">Parascaris equorum</name>
    <name type="common">Equine roundworm</name>
    <dbReference type="NCBI Taxonomy" id="6256"/>
    <lineage>
        <taxon>Eukaryota</taxon>
        <taxon>Metazoa</taxon>
        <taxon>Ecdysozoa</taxon>
        <taxon>Nematoda</taxon>
        <taxon>Chromadorea</taxon>
        <taxon>Rhabditida</taxon>
        <taxon>Spirurina</taxon>
        <taxon>Ascaridomorpha</taxon>
        <taxon>Ascaridoidea</taxon>
        <taxon>Ascarididae</taxon>
        <taxon>Parascaris</taxon>
    </lineage>
</organism>
<sequence length="44" mass="5085">MSSANVAEIPTMRFNEEPFDQRYEIGEELGKFVFASVLRILYSV</sequence>
<keyword evidence="1" id="KW-1185">Reference proteome</keyword>
<dbReference type="WBParaSite" id="PEQ_0000374101-mRNA-1">
    <property type="protein sequence ID" value="PEQ_0000374101-mRNA-1"/>
    <property type="gene ID" value="PEQ_0000374101"/>
</dbReference>
<accession>A0A914RAP3</accession>
<dbReference type="Proteomes" id="UP000887564">
    <property type="component" value="Unplaced"/>
</dbReference>
<reference evidence="2" key="1">
    <citation type="submission" date="2022-11" db="UniProtKB">
        <authorList>
            <consortium name="WormBaseParasite"/>
        </authorList>
    </citation>
    <scope>IDENTIFICATION</scope>
</reference>
<evidence type="ECO:0000313" key="2">
    <source>
        <dbReference type="WBParaSite" id="PEQ_0000374101-mRNA-1"/>
    </source>
</evidence>